<name>A0AAP0HEP7_9MAGN</name>
<keyword evidence="4" id="KW-1185">Reference proteome</keyword>
<feature type="transmembrane region" description="Helical" evidence="2">
    <location>
        <begin position="119"/>
        <end position="138"/>
    </location>
</feature>
<protein>
    <submittedName>
        <fullName evidence="3">Uncharacterized protein</fullName>
    </submittedName>
</protein>
<evidence type="ECO:0000313" key="4">
    <source>
        <dbReference type="Proteomes" id="UP001420932"/>
    </source>
</evidence>
<feature type="transmembrane region" description="Helical" evidence="2">
    <location>
        <begin position="144"/>
        <end position="163"/>
    </location>
</feature>
<dbReference type="PANTHER" id="PTHR35307">
    <property type="entry name" value="PROTEIN, PUTATIVE-RELATED"/>
    <property type="match status" value="1"/>
</dbReference>
<accession>A0AAP0HEP7</accession>
<feature type="transmembrane region" description="Helical" evidence="2">
    <location>
        <begin position="24"/>
        <end position="44"/>
    </location>
</feature>
<organism evidence="3 4">
    <name type="scientific">Stephania yunnanensis</name>
    <dbReference type="NCBI Taxonomy" id="152371"/>
    <lineage>
        <taxon>Eukaryota</taxon>
        <taxon>Viridiplantae</taxon>
        <taxon>Streptophyta</taxon>
        <taxon>Embryophyta</taxon>
        <taxon>Tracheophyta</taxon>
        <taxon>Spermatophyta</taxon>
        <taxon>Magnoliopsida</taxon>
        <taxon>Ranunculales</taxon>
        <taxon>Menispermaceae</taxon>
        <taxon>Menispermoideae</taxon>
        <taxon>Cissampelideae</taxon>
        <taxon>Stephania</taxon>
    </lineage>
</organism>
<evidence type="ECO:0000313" key="3">
    <source>
        <dbReference type="EMBL" id="KAK9081822.1"/>
    </source>
</evidence>
<evidence type="ECO:0000256" key="1">
    <source>
        <dbReference type="SAM" id="MobiDB-lite"/>
    </source>
</evidence>
<sequence length="773" mass="88050">MANGHAPFNATKDDGNYSAPVPMIGLYIAGATSVCLLLIVYDLVHAYRSRRSWIPCRFFTLNSFTLTVLGVVTKIPVDLTTPMPNGHEQLAKLGGTIILCIFMVLFLPSIENMETSSRLANVASMTLIAITIVVNICLQIGTGLIFKFVAEHVIIIVLMLLLLSMMWSSMLEVDAVFKVLVSTYKIDLKDEKSRGGNMIRGIMNYCVYSHSREPELVRCKLSHYPTMGLLCAICLVVLLEATFRALDWKKLAFSGQNASDYKWSMWFVVGTQIVTITIGCASIGFKCLVLGSQMKPFRFEVWKHVDFLLYQRTRSFVPYFQNSYLPKSLSRSCILETSQVLQDIVSFVQFAIDIGMDWIDQLLVFSIVNMKRLMGKCLGIFKKNKKGEDQSIHHDQLGPFPLDEVFRTWKNKKGEDQSIHHDQLGAFSLDEVFRTWKNKKGGDQSIHHDQLGPFPLDEVFRTWMFKKSLENITMLILKERVEPSSSHLIPLLSRYPNPSFIQNLTSMEGQIKDEFILTTILVRIIDAILPSDLTRSLLSAFDEVFDALCFILENTRSKSLESDIYMSVARDYWMCRHSNNHFFQKGFIKPLKRWINKSNLGVGPALQAFRPGSTSLSRSVIGTVVDIIKPQERESLQELHKRLEELFVSLLHRFINRLPEAISHYMVESPPHDFLRRASLCLKFLCKLNLFDVFIVVPWSEANIVKFITRDYVTPTSIMVAVLHMYLSPSYDWLAVHGNENVDRDNDEYSGPSGTTNNDDDDDDDADDEITPV</sequence>
<comment type="caution">
    <text evidence="3">The sequence shown here is derived from an EMBL/GenBank/DDBJ whole genome shotgun (WGS) entry which is preliminary data.</text>
</comment>
<dbReference type="PANTHER" id="PTHR35307:SF8">
    <property type="entry name" value="GUSTATORY RECEPTOR"/>
    <property type="match status" value="1"/>
</dbReference>
<keyword evidence="2" id="KW-1133">Transmembrane helix</keyword>
<gene>
    <name evidence="3" type="ORF">Syun_031038</name>
</gene>
<dbReference type="AlphaFoldDB" id="A0AAP0HEP7"/>
<evidence type="ECO:0000256" key="2">
    <source>
        <dbReference type="SAM" id="Phobius"/>
    </source>
</evidence>
<feature type="transmembrane region" description="Helical" evidence="2">
    <location>
        <begin position="56"/>
        <end position="77"/>
    </location>
</feature>
<feature type="region of interest" description="Disordered" evidence="1">
    <location>
        <begin position="743"/>
        <end position="773"/>
    </location>
</feature>
<feature type="transmembrane region" description="Helical" evidence="2">
    <location>
        <begin position="227"/>
        <end position="246"/>
    </location>
</feature>
<dbReference type="EMBL" id="JBBNAF010000045">
    <property type="protein sequence ID" value="KAK9081822.1"/>
    <property type="molecule type" value="Genomic_DNA"/>
</dbReference>
<reference evidence="3 4" key="1">
    <citation type="submission" date="2024-01" db="EMBL/GenBank/DDBJ databases">
        <title>Genome assemblies of Stephania.</title>
        <authorList>
            <person name="Yang L."/>
        </authorList>
    </citation>
    <scope>NUCLEOTIDE SEQUENCE [LARGE SCALE GENOMIC DNA]</scope>
    <source>
        <strain evidence="3">YNDBR</strain>
        <tissue evidence="3">Leaf</tissue>
    </source>
</reference>
<keyword evidence="2" id="KW-0472">Membrane</keyword>
<feature type="transmembrane region" description="Helical" evidence="2">
    <location>
        <begin position="89"/>
        <end position="107"/>
    </location>
</feature>
<dbReference type="Proteomes" id="UP001420932">
    <property type="component" value="Unassembled WGS sequence"/>
</dbReference>
<feature type="compositionally biased region" description="Acidic residues" evidence="1">
    <location>
        <begin position="758"/>
        <end position="773"/>
    </location>
</feature>
<feature type="transmembrane region" description="Helical" evidence="2">
    <location>
        <begin position="266"/>
        <end position="289"/>
    </location>
</feature>
<keyword evidence="2" id="KW-0812">Transmembrane</keyword>
<proteinExistence type="predicted"/>